<keyword evidence="2" id="KW-0813">Transport</keyword>
<keyword evidence="10" id="KW-1185">Reference proteome</keyword>
<reference evidence="9" key="1">
    <citation type="submission" date="2019-02" db="EMBL/GenBank/DDBJ databases">
        <authorList>
            <person name="Pothier F.J."/>
        </authorList>
    </citation>
    <scope>NUCLEOTIDE SEQUENCE</scope>
    <source>
        <strain evidence="9">CI-1B</strain>
    </source>
</reference>
<feature type="transmembrane region" description="Helical" evidence="7">
    <location>
        <begin position="323"/>
        <end position="348"/>
    </location>
</feature>
<keyword evidence="6 7" id="KW-0472">Membrane</keyword>
<name>A0A508TK56_9BRAD</name>
<dbReference type="InterPro" id="IPR004638">
    <property type="entry name" value="EmrB-like"/>
</dbReference>
<dbReference type="InterPro" id="IPR011701">
    <property type="entry name" value="MFS"/>
</dbReference>
<evidence type="ECO:0000256" key="7">
    <source>
        <dbReference type="SAM" id="Phobius"/>
    </source>
</evidence>
<feature type="transmembrane region" description="Helical" evidence="7">
    <location>
        <begin position="25"/>
        <end position="45"/>
    </location>
</feature>
<dbReference type="PRINTS" id="PR01036">
    <property type="entry name" value="TCRTETB"/>
</dbReference>
<feature type="domain" description="Major facilitator superfamily (MFS) profile" evidence="8">
    <location>
        <begin position="27"/>
        <end position="530"/>
    </location>
</feature>
<dbReference type="OrthoDB" id="9812221at2"/>
<dbReference type="Proteomes" id="UP000328092">
    <property type="component" value="Unassembled WGS sequence"/>
</dbReference>
<evidence type="ECO:0000256" key="3">
    <source>
        <dbReference type="ARBA" id="ARBA00022475"/>
    </source>
</evidence>
<keyword evidence="5 7" id="KW-1133">Transmembrane helix</keyword>
<evidence type="ECO:0000259" key="8">
    <source>
        <dbReference type="PROSITE" id="PS50850"/>
    </source>
</evidence>
<feature type="transmembrane region" description="Helical" evidence="7">
    <location>
        <begin position="93"/>
        <end position="112"/>
    </location>
</feature>
<evidence type="ECO:0000256" key="5">
    <source>
        <dbReference type="ARBA" id="ARBA00022989"/>
    </source>
</evidence>
<dbReference type="RefSeq" id="WP_139862399.1">
    <property type="nucleotide sequence ID" value="NZ_CAADFC020000021.1"/>
</dbReference>
<dbReference type="PROSITE" id="PS50850">
    <property type="entry name" value="MFS"/>
    <property type="match status" value="1"/>
</dbReference>
<dbReference type="SUPFAM" id="SSF103473">
    <property type="entry name" value="MFS general substrate transporter"/>
    <property type="match status" value="1"/>
</dbReference>
<dbReference type="InterPro" id="IPR036259">
    <property type="entry name" value="MFS_trans_sf"/>
</dbReference>
<evidence type="ECO:0000256" key="2">
    <source>
        <dbReference type="ARBA" id="ARBA00022448"/>
    </source>
</evidence>
<feature type="transmembrane region" description="Helical" evidence="7">
    <location>
        <begin position="152"/>
        <end position="173"/>
    </location>
</feature>
<gene>
    <name evidence="9" type="primary">emrB_3</name>
    <name evidence="9" type="ORF">CI1B_54100</name>
</gene>
<comment type="subcellular location">
    <subcellularLocation>
        <location evidence="1">Cell membrane</location>
        <topology evidence="1">Multi-pass membrane protein</topology>
    </subcellularLocation>
</comment>
<dbReference type="InterPro" id="IPR020846">
    <property type="entry name" value="MFS_dom"/>
</dbReference>
<organism evidence="9 10">
    <name type="scientific">Bradyrhizobium ivorense</name>
    <dbReference type="NCBI Taxonomy" id="2511166"/>
    <lineage>
        <taxon>Bacteria</taxon>
        <taxon>Pseudomonadati</taxon>
        <taxon>Pseudomonadota</taxon>
        <taxon>Alphaproteobacteria</taxon>
        <taxon>Hyphomicrobiales</taxon>
        <taxon>Nitrobacteraceae</taxon>
        <taxon>Bradyrhizobium</taxon>
    </lineage>
</organism>
<feature type="transmembrane region" description="Helical" evidence="7">
    <location>
        <begin position="355"/>
        <end position="372"/>
    </location>
</feature>
<accession>A0A508TK56</accession>
<dbReference type="GO" id="GO:0022857">
    <property type="term" value="F:transmembrane transporter activity"/>
    <property type="evidence" value="ECO:0007669"/>
    <property type="project" value="InterPro"/>
</dbReference>
<dbReference type="PANTHER" id="PTHR23501:SF174">
    <property type="entry name" value="MULTIDRUG EXPORT PROTEIN EMRB-RELATED"/>
    <property type="match status" value="1"/>
</dbReference>
<keyword evidence="4 7" id="KW-0812">Transmembrane</keyword>
<evidence type="ECO:0000313" key="9">
    <source>
        <dbReference type="EMBL" id="VIO74636.1"/>
    </source>
</evidence>
<protein>
    <submittedName>
        <fullName evidence="9">Multidrug export protein EmrB</fullName>
    </submittedName>
</protein>
<evidence type="ECO:0000256" key="4">
    <source>
        <dbReference type="ARBA" id="ARBA00022692"/>
    </source>
</evidence>
<feature type="transmembrane region" description="Helical" evidence="7">
    <location>
        <begin position="378"/>
        <end position="399"/>
    </location>
</feature>
<feature type="transmembrane region" description="Helical" evidence="7">
    <location>
        <begin position="292"/>
        <end position="311"/>
    </location>
</feature>
<dbReference type="NCBIfam" id="TIGR00711">
    <property type="entry name" value="efflux_EmrB"/>
    <property type="match status" value="1"/>
</dbReference>
<feature type="transmembrane region" description="Helical" evidence="7">
    <location>
        <begin position="252"/>
        <end position="271"/>
    </location>
</feature>
<dbReference type="EMBL" id="CAADFC020000021">
    <property type="protein sequence ID" value="VIO74636.1"/>
    <property type="molecule type" value="Genomic_DNA"/>
</dbReference>
<feature type="transmembrane region" description="Helical" evidence="7">
    <location>
        <begin position="501"/>
        <end position="525"/>
    </location>
</feature>
<dbReference type="AlphaFoldDB" id="A0A508TK56"/>
<evidence type="ECO:0000313" key="10">
    <source>
        <dbReference type="Proteomes" id="UP000328092"/>
    </source>
</evidence>
<sequence>MSDAVDGGGASWSPERSAAGGHNPYLIAFVVSIATFMEVLDTTIANVALRHIAGGLAVGIDESTYIITSYLVANAIVLSISGWLSTVIGRKRFYMICVATFAFASLLCGFAWSLEALVLFRILQGLGGGGMATSEQAILADSFPPGKRGQAFAIYGVAVVVAPVIGPTLGGWITDTYTWHWIFLINVPMGLISLFLVGTLVKEPSGAEEERKALLSKGLRVDYIGFVLVAIGLGSLEFVLDEGQRKDWFGSSMIVGFALAAAFCLIALIPWELTRKDPIVDLRLLGRRQFGSCFLVMLCTGAVLISSTQLLPQLLQTELNYTALLAGLALSPGGIVTLILMPVVGNLVSRVQPKYLISLGGVIVAYSMWHLTGLTGDITYGYAALARIFLSAGLPFLFLPVTTASYDGVPPDKTNQASALINVARNVGGSMGVALAQTALAQRQQFHQNRLIEHAAPSDIGYQQTIDAMTRFFQAQGSNASDAASQAVAWVGQTLQQQVDLLAYIDVFWLLGLIGLAMIPLALIIKPIDLSAPPKGH</sequence>
<feature type="transmembrane region" description="Helical" evidence="7">
    <location>
        <begin position="65"/>
        <end position="86"/>
    </location>
</feature>
<dbReference type="Gene3D" id="1.20.1720.10">
    <property type="entry name" value="Multidrug resistance protein D"/>
    <property type="match status" value="1"/>
</dbReference>
<dbReference type="PANTHER" id="PTHR23501">
    <property type="entry name" value="MAJOR FACILITATOR SUPERFAMILY"/>
    <property type="match status" value="1"/>
</dbReference>
<comment type="caution">
    <text evidence="9">The sequence shown here is derived from an EMBL/GenBank/DDBJ whole genome shotgun (WGS) entry which is preliminary data.</text>
</comment>
<proteinExistence type="predicted"/>
<dbReference type="Gene3D" id="1.20.1250.20">
    <property type="entry name" value="MFS general substrate transporter like domains"/>
    <property type="match status" value="1"/>
</dbReference>
<evidence type="ECO:0000256" key="1">
    <source>
        <dbReference type="ARBA" id="ARBA00004651"/>
    </source>
</evidence>
<dbReference type="Pfam" id="PF07690">
    <property type="entry name" value="MFS_1"/>
    <property type="match status" value="1"/>
</dbReference>
<feature type="transmembrane region" description="Helical" evidence="7">
    <location>
        <begin position="221"/>
        <end position="240"/>
    </location>
</feature>
<dbReference type="GO" id="GO:0005886">
    <property type="term" value="C:plasma membrane"/>
    <property type="evidence" value="ECO:0007669"/>
    <property type="project" value="UniProtKB-SubCell"/>
</dbReference>
<feature type="transmembrane region" description="Helical" evidence="7">
    <location>
        <begin position="179"/>
        <end position="201"/>
    </location>
</feature>
<keyword evidence="3" id="KW-1003">Cell membrane</keyword>
<evidence type="ECO:0000256" key="6">
    <source>
        <dbReference type="ARBA" id="ARBA00023136"/>
    </source>
</evidence>
<dbReference type="CDD" id="cd17503">
    <property type="entry name" value="MFS_LmrB_MDR_like"/>
    <property type="match status" value="1"/>
</dbReference>